<protein>
    <submittedName>
        <fullName evidence="2">Uncharacterized protein</fullName>
    </submittedName>
</protein>
<organism evidence="2 3">
    <name type="scientific">Vibrio phage pTD1</name>
    <dbReference type="NCBI Taxonomy" id="1938577"/>
    <lineage>
        <taxon>Viruses</taxon>
        <taxon>Duplodnaviria</taxon>
        <taxon>Heunggongvirae</taxon>
        <taxon>Uroviricota</taxon>
        <taxon>Caudoviricetes</taxon>
        <taxon>Chimalliviridae</taxon>
        <taxon>Gorgonvirinae</taxon>
        <taxon>Tidunavirus</taxon>
        <taxon>Tidunavirus pTD1</taxon>
    </lineage>
</organism>
<dbReference type="GeneID" id="40075196"/>
<keyword evidence="1" id="KW-0812">Transmembrane</keyword>
<dbReference type="KEGG" id="vg:40075196"/>
<evidence type="ECO:0000313" key="2">
    <source>
        <dbReference type="EMBL" id="BAW98389.1"/>
    </source>
</evidence>
<dbReference type="RefSeq" id="YP_009599467.1">
    <property type="nucleotide sequence ID" value="NC_041916.1"/>
</dbReference>
<proteinExistence type="predicted"/>
<keyword evidence="1" id="KW-1133">Transmembrane helix</keyword>
<keyword evidence="1" id="KW-0472">Membrane</keyword>
<dbReference type="Proteomes" id="UP000221243">
    <property type="component" value="Segment"/>
</dbReference>
<feature type="transmembrane region" description="Helical" evidence="1">
    <location>
        <begin position="25"/>
        <end position="42"/>
    </location>
</feature>
<evidence type="ECO:0000256" key="1">
    <source>
        <dbReference type="SAM" id="Phobius"/>
    </source>
</evidence>
<dbReference type="EMBL" id="AP017972">
    <property type="protein sequence ID" value="BAW98389.1"/>
    <property type="molecule type" value="Genomic_DNA"/>
</dbReference>
<reference evidence="2 3" key="1">
    <citation type="submission" date="2017-01" db="EMBL/GenBank/DDBJ databases">
        <title>Complete Genome Sequence of Vibrio Parahaemolyticus Bacteriophage pTD1.</title>
        <authorList>
            <person name="Midorikawa Y."/>
            <person name="Sano M."/>
        </authorList>
    </citation>
    <scope>NUCLEOTIDE SEQUENCE [LARGE SCALE GENOMIC DNA]</scope>
    <source>
        <strain evidence="2">PTD1</strain>
    </source>
</reference>
<name>A0A1Q2U332_9CAUD</name>
<sequence length="172" mass="19678">MILTCLLMTLAGFLLLVGPYDHNMYSILLMVCGIFGTLLMGYQDVHFGKRYHVTVTYPSQGVCFRIHDRHFNTCYEFEVITTPDFGTEILADHQSLNRVIFRAQTGLCDFANLEMCLDSLPEADRTTASDNVFNLVKLIKQQSPVIRNTHLKDYAFSSRAKTQFARRLQQVV</sequence>
<keyword evidence="3" id="KW-1185">Reference proteome</keyword>
<dbReference type="OrthoDB" id="33430at10239"/>
<accession>A0A1Q2U332</accession>
<evidence type="ECO:0000313" key="3">
    <source>
        <dbReference type="Proteomes" id="UP000221243"/>
    </source>
</evidence>